<dbReference type="NCBIfam" id="TIGR04086">
    <property type="entry name" value="TIGR04086_membr"/>
    <property type="match status" value="1"/>
</dbReference>
<keyword evidence="1" id="KW-0812">Transmembrane</keyword>
<gene>
    <name evidence="2" type="ORF">F9802_00405</name>
</gene>
<evidence type="ECO:0000256" key="1">
    <source>
        <dbReference type="SAM" id="Phobius"/>
    </source>
</evidence>
<evidence type="ECO:0000313" key="2">
    <source>
        <dbReference type="EMBL" id="KAB7709205.1"/>
    </source>
</evidence>
<accession>A0A6I1FKI9</accession>
<keyword evidence="1" id="KW-1133">Transmembrane helix</keyword>
<dbReference type="InterPro" id="IPR023804">
    <property type="entry name" value="DUF3792_TM"/>
</dbReference>
<feature type="transmembrane region" description="Helical" evidence="1">
    <location>
        <begin position="59"/>
        <end position="79"/>
    </location>
</feature>
<dbReference type="Pfam" id="PF12670">
    <property type="entry name" value="DUF3792"/>
    <property type="match status" value="1"/>
</dbReference>
<keyword evidence="1" id="KW-0472">Membrane</keyword>
<protein>
    <submittedName>
        <fullName evidence="2">TIGR04086 family membrane protein</fullName>
    </submittedName>
</protein>
<sequence length="115" mass="12634">MYGTLVIFVFAAVCSLVFSLILRFSSLNESSLQLSITIASFLVLFSGGFISGKLSGKKGWLSGGATGLLYSAVMMMYQYLGYNTGFHWEQLIYHLCFIITAMMGGILGVNIYSRK</sequence>
<feature type="transmembrane region" description="Helical" evidence="1">
    <location>
        <begin position="35"/>
        <end position="52"/>
    </location>
</feature>
<dbReference type="AlphaFoldDB" id="A0A6I1FKI9"/>
<name>A0A6I1FKI9_9BACI</name>
<dbReference type="EMBL" id="WEIO01000001">
    <property type="protein sequence ID" value="KAB7709205.1"/>
    <property type="molecule type" value="Genomic_DNA"/>
</dbReference>
<keyword evidence="3" id="KW-1185">Reference proteome</keyword>
<comment type="caution">
    <text evidence="2">The sequence shown here is derived from an EMBL/GenBank/DDBJ whole genome shotgun (WGS) entry which is preliminary data.</text>
</comment>
<dbReference type="Proteomes" id="UP000429595">
    <property type="component" value="Unassembled WGS sequence"/>
</dbReference>
<reference evidence="2 3" key="1">
    <citation type="submission" date="2019-10" db="EMBL/GenBank/DDBJ databases">
        <title>Bacillus aerolatum sp. nov., isolated from bioaerosol of sport playgrounds.</title>
        <authorList>
            <person name="Chen P."/>
            <person name="Zhang G."/>
        </authorList>
    </citation>
    <scope>NUCLEOTIDE SEQUENCE [LARGE SCALE GENOMIC DNA]</scope>
    <source>
        <strain evidence="2 3">CX253</strain>
    </source>
</reference>
<proteinExistence type="predicted"/>
<feature type="transmembrane region" description="Helical" evidence="1">
    <location>
        <begin position="91"/>
        <end position="112"/>
    </location>
</feature>
<evidence type="ECO:0000313" key="3">
    <source>
        <dbReference type="Proteomes" id="UP000429595"/>
    </source>
</evidence>
<organism evidence="2 3">
    <name type="scientific">Bacillus aerolatus</name>
    <dbReference type="NCBI Taxonomy" id="2653354"/>
    <lineage>
        <taxon>Bacteria</taxon>
        <taxon>Bacillati</taxon>
        <taxon>Bacillota</taxon>
        <taxon>Bacilli</taxon>
        <taxon>Bacillales</taxon>
        <taxon>Bacillaceae</taxon>
        <taxon>Bacillus</taxon>
    </lineage>
</organism>